<evidence type="ECO:0000313" key="4">
    <source>
        <dbReference type="EMBL" id="CAF4431975.1"/>
    </source>
</evidence>
<dbReference type="Pfam" id="PF10142">
    <property type="entry name" value="PhoPQ_related"/>
    <property type="match status" value="1"/>
</dbReference>
<gene>
    <name evidence="2" type="ORF">GPM918_LOCUS40281</name>
    <name evidence="1" type="ORF">OVA965_LOCUS35800</name>
    <name evidence="4" type="ORF">SRO942_LOCUS41211</name>
    <name evidence="3" type="ORF">TMI583_LOCUS36777</name>
</gene>
<dbReference type="EMBL" id="CAJNOK010031648">
    <property type="protein sequence ID" value="CAF1474624.1"/>
    <property type="molecule type" value="Genomic_DNA"/>
</dbReference>
<proteinExistence type="predicted"/>
<evidence type="ECO:0000313" key="2">
    <source>
        <dbReference type="EMBL" id="CAF1569185.1"/>
    </source>
</evidence>
<dbReference type="AlphaFoldDB" id="A0A815YES6"/>
<dbReference type="EMBL" id="CAJOBC010095329">
    <property type="protein sequence ID" value="CAF4431975.1"/>
    <property type="molecule type" value="Genomic_DNA"/>
</dbReference>
<dbReference type="Proteomes" id="UP000677228">
    <property type="component" value="Unassembled WGS sequence"/>
</dbReference>
<keyword evidence="5" id="KW-1185">Reference proteome</keyword>
<name>A0A815YES6_9BILA</name>
<evidence type="ECO:0000313" key="3">
    <source>
        <dbReference type="EMBL" id="CAF4265915.1"/>
    </source>
</evidence>
<evidence type="ECO:0000313" key="5">
    <source>
        <dbReference type="Proteomes" id="UP000663829"/>
    </source>
</evidence>
<evidence type="ECO:0000313" key="1">
    <source>
        <dbReference type="EMBL" id="CAF1474624.1"/>
    </source>
</evidence>
<dbReference type="Proteomes" id="UP000663829">
    <property type="component" value="Unassembled WGS sequence"/>
</dbReference>
<dbReference type="PANTHER" id="PTHR31497:SF0">
    <property type="entry name" value="AUTOCRINE PROLIFERATION REPRESSOR PROTEIN A"/>
    <property type="match status" value="1"/>
</dbReference>
<dbReference type="Proteomes" id="UP000682733">
    <property type="component" value="Unassembled WGS sequence"/>
</dbReference>
<dbReference type="InterPro" id="IPR009199">
    <property type="entry name" value="PhoPQ-act_pathogen-rel_PqaA"/>
</dbReference>
<dbReference type="EMBL" id="CAJNOQ010029518">
    <property type="protein sequence ID" value="CAF1569185.1"/>
    <property type="molecule type" value="Genomic_DNA"/>
</dbReference>
<dbReference type="PANTHER" id="PTHR31497">
    <property type="entry name" value="AUTOCRINE PROLIFERATION REPRESSOR PROTEIN A"/>
    <property type="match status" value="1"/>
</dbReference>
<feature type="non-terminal residue" evidence="2">
    <location>
        <position position="1"/>
    </location>
</feature>
<protein>
    <submittedName>
        <fullName evidence="2">Uncharacterized protein</fullName>
    </submittedName>
</protein>
<dbReference type="Proteomes" id="UP000681722">
    <property type="component" value="Unassembled WGS sequence"/>
</dbReference>
<dbReference type="OrthoDB" id="2020799at2759"/>
<organism evidence="2 5">
    <name type="scientific">Didymodactylos carnosus</name>
    <dbReference type="NCBI Taxonomy" id="1234261"/>
    <lineage>
        <taxon>Eukaryota</taxon>
        <taxon>Metazoa</taxon>
        <taxon>Spiralia</taxon>
        <taxon>Gnathifera</taxon>
        <taxon>Rotifera</taxon>
        <taxon>Eurotatoria</taxon>
        <taxon>Bdelloidea</taxon>
        <taxon>Philodinida</taxon>
        <taxon>Philodinidae</taxon>
        <taxon>Didymodactylos</taxon>
    </lineage>
</organism>
<dbReference type="EMBL" id="CAJOBA010053545">
    <property type="protein sequence ID" value="CAF4265915.1"/>
    <property type="molecule type" value="Genomic_DNA"/>
</dbReference>
<comment type="caution">
    <text evidence="2">The sequence shown here is derived from an EMBL/GenBank/DDBJ whole genome shotgun (WGS) entry which is preliminary data.</text>
</comment>
<accession>A0A815YES6</accession>
<reference evidence="2" key="1">
    <citation type="submission" date="2021-02" db="EMBL/GenBank/DDBJ databases">
        <authorList>
            <person name="Nowell W R."/>
        </authorList>
    </citation>
    <scope>NUCLEOTIDE SEQUENCE</scope>
</reference>
<sequence>MNITRRYIKLMRKFWSIDYASKRGWTTWLTDAVDFRVIGIIPIVMDELNFLSNIQHYYQAYDGWSFAIEACHSQNISVHFANPEIQVIFDIDDPFIYRDCMSDIPKLMFR</sequence>